<protein>
    <submittedName>
        <fullName evidence="5">LacI family DNA-binding transcriptional regulator</fullName>
    </submittedName>
</protein>
<keyword evidence="1" id="KW-0805">Transcription regulation</keyword>
<feature type="domain" description="HTH lacI-type" evidence="4">
    <location>
        <begin position="4"/>
        <end position="58"/>
    </location>
</feature>
<evidence type="ECO:0000256" key="1">
    <source>
        <dbReference type="ARBA" id="ARBA00023015"/>
    </source>
</evidence>
<accession>A0ABP9FHV0</accession>
<dbReference type="InterPro" id="IPR000843">
    <property type="entry name" value="HTH_LacI"/>
</dbReference>
<dbReference type="InterPro" id="IPR010982">
    <property type="entry name" value="Lambda_DNA-bd_dom_sf"/>
</dbReference>
<dbReference type="SUPFAM" id="SSF47413">
    <property type="entry name" value="lambda repressor-like DNA-binding domains"/>
    <property type="match status" value="1"/>
</dbReference>
<dbReference type="PANTHER" id="PTHR30146">
    <property type="entry name" value="LACI-RELATED TRANSCRIPTIONAL REPRESSOR"/>
    <property type="match status" value="1"/>
</dbReference>
<keyword evidence="3" id="KW-0804">Transcription</keyword>
<dbReference type="RefSeq" id="WP_345581333.1">
    <property type="nucleotide sequence ID" value="NZ_BAABLV010000022.1"/>
</dbReference>
<keyword evidence="6" id="KW-1185">Reference proteome</keyword>
<proteinExistence type="predicted"/>
<dbReference type="Proteomes" id="UP001501521">
    <property type="component" value="Unassembled WGS sequence"/>
</dbReference>
<evidence type="ECO:0000256" key="3">
    <source>
        <dbReference type="ARBA" id="ARBA00023163"/>
    </source>
</evidence>
<dbReference type="GO" id="GO:0003677">
    <property type="term" value="F:DNA binding"/>
    <property type="evidence" value="ECO:0007669"/>
    <property type="project" value="UniProtKB-KW"/>
</dbReference>
<dbReference type="PROSITE" id="PS50932">
    <property type="entry name" value="HTH_LACI_2"/>
    <property type="match status" value="1"/>
</dbReference>
<evidence type="ECO:0000313" key="5">
    <source>
        <dbReference type="EMBL" id="GAA4898133.1"/>
    </source>
</evidence>
<organism evidence="5 6">
    <name type="scientific">Tessaracoccus lubricantis</name>
    <dbReference type="NCBI Taxonomy" id="545543"/>
    <lineage>
        <taxon>Bacteria</taxon>
        <taxon>Bacillati</taxon>
        <taxon>Actinomycetota</taxon>
        <taxon>Actinomycetes</taxon>
        <taxon>Propionibacteriales</taxon>
        <taxon>Propionibacteriaceae</taxon>
        <taxon>Tessaracoccus</taxon>
    </lineage>
</organism>
<dbReference type="CDD" id="cd01392">
    <property type="entry name" value="HTH_LacI"/>
    <property type="match status" value="1"/>
</dbReference>
<keyword evidence="2 5" id="KW-0238">DNA-binding</keyword>
<name>A0ABP9FHV0_9ACTN</name>
<dbReference type="Gene3D" id="3.40.50.2300">
    <property type="match status" value="2"/>
</dbReference>
<reference evidence="6" key="1">
    <citation type="journal article" date="2019" name="Int. J. Syst. Evol. Microbiol.">
        <title>The Global Catalogue of Microorganisms (GCM) 10K type strain sequencing project: providing services to taxonomists for standard genome sequencing and annotation.</title>
        <authorList>
            <consortium name="The Broad Institute Genomics Platform"/>
            <consortium name="The Broad Institute Genome Sequencing Center for Infectious Disease"/>
            <person name="Wu L."/>
            <person name="Ma J."/>
        </authorList>
    </citation>
    <scope>NUCLEOTIDE SEQUENCE [LARGE SCALE GENOMIC DNA]</scope>
    <source>
        <strain evidence="6">JCM 19125</strain>
    </source>
</reference>
<dbReference type="InterPro" id="IPR046335">
    <property type="entry name" value="LacI/GalR-like_sensor"/>
</dbReference>
<comment type="caution">
    <text evidence="5">The sequence shown here is derived from an EMBL/GenBank/DDBJ whole genome shotgun (WGS) entry which is preliminary data.</text>
</comment>
<dbReference type="EMBL" id="BAABLV010000022">
    <property type="protein sequence ID" value="GAA4898133.1"/>
    <property type="molecule type" value="Genomic_DNA"/>
</dbReference>
<dbReference type="Pfam" id="PF00356">
    <property type="entry name" value="LacI"/>
    <property type="match status" value="1"/>
</dbReference>
<evidence type="ECO:0000256" key="2">
    <source>
        <dbReference type="ARBA" id="ARBA00023125"/>
    </source>
</evidence>
<dbReference type="SMART" id="SM00354">
    <property type="entry name" value="HTH_LACI"/>
    <property type="match status" value="1"/>
</dbReference>
<dbReference type="CDD" id="cd06267">
    <property type="entry name" value="PBP1_LacI_sugar_binding-like"/>
    <property type="match status" value="1"/>
</dbReference>
<sequence length="329" mass="34672">MERPTIYSLAEQLRISPSTVSRAFSDPGKVRRELREQILLAAEKAGYYPHNAARALSTGRSGLVGVLMPDVTNPFFPQLLSGLIKAARRREAELLFIDSAEASQSETRLVARVQGQVDAFIFASPRSPVEDLVSAIGNKPVTCINRIVEGVSSTYVDDDDAILGAVAHLRMLGHERVALVGGPSNSWTAQRRAAAALSAASSLGIELVHLGSFPASFDGGLQSAPAVVRSRATAVLAFDDVSAFGVVSGLAAMGLHVPGDVSVVGCDDVPFASMMTPQLTTITAPVRQVAEAAVDLLYRLIQHGVAEAGTVIPFRSAFVVRGTTSARPA</sequence>
<dbReference type="Pfam" id="PF13377">
    <property type="entry name" value="Peripla_BP_3"/>
    <property type="match status" value="1"/>
</dbReference>
<gene>
    <name evidence="5" type="ORF">GCM10025789_15040</name>
</gene>
<evidence type="ECO:0000259" key="4">
    <source>
        <dbReference type="PROSITE" id="PS50932"/>
    </source>
</evidence>
<dbReference type="PANTHER" id="PTHR30146:SF138">
    <property type="entry name" value="TRANSCRIPTIONAL REGULATORY PROTEIN"/>
    <property type="match status" value="1"/>
</dbReference>
<dbReference type="InterPro" id="IPR028082">
    <property type="entry name" value="Peripla_BP_I"/>
</dbReference>
<evidence type="ECO:0000313" key="6">
    <source>
        <dbReference type="Proteomes" id="UP001501521"/>
    </source>
</evidence>
<dbReference type="SUPFAM" id="SSF53822">
    <property type="entry name" value="Periplasmic binding protein-like I"/>
    <property type="match status" value="1"/>
</dbReference>
<dbReference type="Gene3D" id="1.10.260.40">
    <property type="entry name" value="lambda repressor-like DNA-binding domains"/>
    <property type="match status" value="1"/>
</dbReference>